<dbReference type="KEGG" id="nas:GCU68_11370"/>
<sequence>MSDDAAAVEGTLLVPIANAETAARQFETALDIATDRSYRILLVYVVDVPPQLSLTDGRRYLLEDEDERMLSDAAARVEAHGVPVDKRIRVARGVATGILGVADRHDVDAILLGWRGRPPRPDVVLGNHIDSVLQNAACDVLVQRIKTPRPDPVESVLVPIAGGPHEGLSTDAAASIACRNDAAVTLLHVRDPDDPEQTQADAEALLANAADAFDGIPSLERELVERDDVAGTITDWTADHDVTVLGVSRGGLIQRALLGSISEAVGRHAANTVVLAKRYESVSSRLRRLFSGR</sequence>
<feature type="domain" description="UspA" evidence="2">
    <location>
        <begin position="11"/>
        <end position="142"/>
    </location>
</feature>
<evidence type="ECO:0000259" key="2">
    <source>
        <dbReference type="Pfam" id="PF00582"/>
    </source>
</evidence>
<dbReference type="AlphaFoldDB" id="A0A5P9P4M5"/>
<dbReference type="PANTHER" id="PTHR46268:SF6">
    <property type="entry name" value="UNIVERSAL STRESS PROTEIN UP12"/>
    <property type="match status" value="1"/>
</dbReference>
<protein>
    <submittedName>
        <fullName evidence="3">Universal stress protein UspA</fullName>
    </submittedName>
</protein>
<dbReference type="PANTHER" id="PTHR46268">
    <property type="entry name" value="STRESS RESPONSE PROTEIN NHAX"/>
    <property type="match status" value="1"/>
</dbReference>
<dbReference type="Proteomes" id="UP000326170">
    <property type="component" value="Chromosome"/>
</dbReference>
<evidence type="ECO:0000313" key="3">
    <source>
        <dbReference type="EMBL" id="QFU83094.1"/>
    </source>
</evidence>
<dbReference type="EMBL" id="CP045488">
    <property type="protein sequence ID" value="QFU83094.1"/>
    <property type="molecule type" value="Genomic_DNA"/>
</dbReference>
<evidence type="ECO:0000313" key="4">
    <source>
        <dbReference type="Proteomes" id="UP000326170"/>
    </source>
</evidence>
<keyword evidence="4" id="KW-1185">Reference proteome</keyword>
<reference evidence="3 4" key="1">
    <citation type="journal article" date="2007" name="Int. J. Syst. Evol. Microbiol.">
        <title>Natronorubrum sulfidifaciens sp. nov., an extremely haloalkaliphilic archaeon isolated from Aiding salt lake in Xin-Jiang, China.</title>
        <authorList>
            <person name="Cui H.L."/>
            <person name="Tohty D."/>
            <person name="Liu H.C."/>
            <person name="Liu S.J."/>
            <person name="Oren A."/>
            <person name="Zhou P.J."/>
        </authorList>
    </citation>
    <scope>NUCLEOTIDE SEQUENCE [LARGE SCALE GENOMIC DNA]</scope>
    <source>
        <strain evidence="3 4">7-3</strain>
    </source>
</reference>
<accession>A0A5P9P4M5</accession>
<gene>
    <name evidence="3" type="ORF">GCU68_11370</name>
</gene>
<dbReference type="Gene3D" id="3.40.50.620">
    <property type="entry name" value="HUPs"/>
    <property type="match status" value="2"/>
</dbReference>
<dbReference type="CDD" id="cd00293">
    <property type="entry name" value="USP-like"/>
    <property type="match status" value="2"/>
</dbReference>
<name>A0A5P9P4M5_9EURY</name>
<evidence type="ECO:0000256" key="1">
    <source>
        <dbReference type="ARBA" id="ARBA00008791"/>
    </source>
</evidence>
<feature type="domain" description="UspA" evidence="2">
    <location>
        <begin position="155"/>
        <end position="276"/>
    </location>
</feature>
<dbReference type="InterPro" id="IPR014729">
    <property type="entry name" value="Rossmann-like_a/b/a_fold"/>
</dbReference>
<dbReference type="OrthoDB" id="43026at2157"/>
<dbReference type="Pfam" id="PF00582">
    <property type="entry name" value="Usp"/>
    <property type="match status" value="2"/>
</dbReference>
<dbReference type="SUPFAM" id="SSF52402">
    <property type="entry name" value="Adenine nucleotide alpha hydrolases-like"/>
    <property type="match status" value="2"/>
</dbReference>
<dbReference type="RefSeq" id="WP_152941705.1">
    <property type="nucleotide sequence ID" value="NZ_CP045488.1"/>
</dbReference>
<dbReference type="InterPro" id="IPR006016">
    <property type="entry name" value="UspA"/>
</dbReference>
<comment type="similarity">
    <text evidence="1">Belongs to the universal stress protein A family.</text>
</comment>
<dbReference type="GeneID" id="42301652"/>
<organism evidence="3 4">
    <name type="scientific">Natronorubrum aibiense</name>
    <dbReference type="NCBI Taxonomy" id="348826"/>
    <lineage>
        <taxon>Archaea</taxon>
        <taxon>Methanobacteriati</taxon>
        <taxon>Methanobacteriota</taxon>
        <taxon>Stenosarchaea group</taxon>
        <taxon>Halobacteria</taxon>
        <taxon>Halobacteriales</taxon>
        <taxon>Natrialbaceae</taxon>
        <taxon>Natronorubrum</taxon>
    </lineage>
</organism>
<proteinExistence type="inferred from homology"/>